<dbReference type="HAMAP" id="MF_01134">
    <property type="entry name" value="CdhB"/>
    <property type="match status" value="1"/>
</dbReference>
<protein>
    <submittedName>
        <fullName evidence="1">Co dehydrogenase/acetyl-coa synthase subunit epsilon, co dehydrogenase subcomplex</fullName>
        <ecNumber evidence="1">1.2.99.2</ecNumber>
    </submittedName>
</protein>
<organism evidence="1">
    <name type="scientific">hydrocarbon metagenome</name>
    <dbReference type="NCBI Taxonomy" id="938273"/>
    <lineage>
        <taxon>unclassified sequences</taxon>
        <taxon>metagenomes</taxon>
        <taxon>ecological metagenomes</taxon>
    </lineage>
</organism>
<dbReference type="SMR" id="A0A0W8F7S2"/>
<dbReference type="GO" id="GO:0019385">
    <property type="term" value="P:methanogenesis, from acetate"/>
    <property type="evidence" value="ECO:0007669"/>
    <property type="project" value="InterPro"/>
</dbReference>
<evidence type="ECO:0000313" key="1">
    <source>
        <dbReference type="EMBL" id="KUG16897.1"/>
    </source>
</evidence>
<dbReference type="PIRSF" id="PIRSF006035">
    <property type="entry name" value="CO_dh_b_ACDS_e"/>
    <property type="match status" value="1"/>
</dbReference>
<reference evidence="1" key="1">
    <citation type="journal article" date="2015" name="Proc. Natl. Acad. Sci. U.S.A.">
        <title>Networks of energetic and metabolic interactions define dynamics in microbial communities.</title>
        <authorList>
            <person name="Embree M."/>
            <person name="Liu J.K."/>
            <person name="Al-Bassam M.M."/>
            <person name="Zengler K."/>
        </authorList>
    </citation>
    <scope>NUCLEOTIDE SEQUENCE</scope>
</reference>
<dbReference type="Pfam" id="PF02552">
    <property type="entry name" value="CO_dh"/>
    <property type="match status" value="1"/>
</dbReference>
<dbReference type="NCBIfam" id="TIGR00315">
    <property type="entry name" value="cdhB"/>
    <property type="match status" value="1"/>
</dbReference>
<comment type="caution">
    <text evidence="1">The sequence shown here is derived from an EMBL/GenBank/DDBJ whole genome shotgun (WGS) entry which is preliminary data.</text>
</comment>
<dbReference type="InterPro" id="IPR003704">
    <property type="entry name" value="CdhB"/>
</dbReference>
<dbReference type="GO" id="GO:0016491">
    <property type="term" value="F:oxidoreductase activity"/>
    <property type="evidence" value="ECO:0007669"/>
    <property type="project" value="UniProtKB-KW"/>
</dbReference>
<dbReference type="Gene3D" id="3.40.50.1220">
    <property type="entry name" value="TPP-binding domain"/>
    <property type="match status" value="1"/>
</dbReference>
<gene>
    <name evidence="1" type="ORF">ASZ90_013406</name>
</gene>
<dbReference type="EMBL" id="LNQE01001474">
    <property type="protein sequence ID" value="KUG16897.1"/>
    <property type="molecule type" value="Genomic_DNA"/>
</dbReference>
<keyword evidence="1" id="KW-0560">Oxidoreductase</keyword>
<name>A0A0W8F7S2_9ZZZZ</name>
<dbReference type="InterPro" id="IPR029035">
    <property type="entry name" value="DHS-like_NAD/FAD-binding_dom"/>
</dbReference>
<dbReference type="EC" id="1.2.99.2" evidence="1"/>
<proteinExistence type="inferred from homology"/>
<dbReference type="SUPFAM" id="SSF52467">
    <property type="entry name" value="DHS-like NAD/FAD-binding domain"/>
    <property type="match status" value="1"/>
</dbReference>
<dbReference type="AlphaFoldDB" id="A0A0W8F7S2"/>
<sequence>MAAEVKKGIDTTKNPIPFEMAQIPGPEMAKTYLPKVIGAIIRKAKRPLLVVGAELFDDPVMFDKMIEMGKMGIPIAATAHSVKGFVDRGYLENVYQIGLHPLTNFLRFPDWKGLDGQGQYDVVIFLGIYYKFANGMLSTLKNFNRDIKRVSIDRYYHVNADMTFGNLAFNPDDYHAAVDEVIAAMKK</sequence>
<accession>A0A0W8F7S2</accession>